<organism evidence="3">
    <name type="scientific">Chlamydomonas euryale</name>
    <dbReference type="NCBI Taxonomy" id="1486919"/>
    <lineage>
        <taxon>Eukaryota</taxon>
        <taxon>Viridiplantae</taxon>
        <taxon>Chlorophyta</taxon>
        <taxon>core chlorophytes</taxon>
        <taxon>Chlorophyceae</taxon>
        <taxon>CS clade</taxon>
        <taxon>Chlamydomonadales</taxon>
        <taxon>Chlamydomonadaceae</taxon>
        <taxon>Chlamydomonas</taxon>
    </lineage>
</organism>
<dbReference type="Pfam" id="PF10167">
    <property type="entry name" value="BORCS8"/>
    <property type="match status" value="1"/>
</dbReference>
<feature type="region of interest" description="Disordered" evidence="2">
    <location>
        <begin position="1"/>
        <end position="22"/>
    </location>
</feature>
<feature type="compositionally biased region" description="Low complexity" evidence="2">
    <location>
        <begin position="1"/>
        <end position="17"/>
    </location>
</feature>
<sequence>MWGSHASSAKGSPQSSSDQLHQRVAQLSTGVIALPHDIASEPCKGLMQVMQHVQVAAPSLVRSTQQLRALLEELKGIQEEVQDSAAALEDMGCAGAAALRRAEGHVARAAATQAEHSKQ</sequence>
<evidence type="ECO:0000313" key="3">
    <source>
        <dbReference type="EMBL" id="CAD8295995.1"/>
    </source>
</evidence>
<dbReference type="AlphaFoldDB" id="A0A7R9YZB6"/>
<keyword evidence="1" id="KW-0175">Coiled coil</keyword>
<protein>
    <submittedName>
        <fullName evidence="3">Uncharacterized protein</fullName>
    </submittedName>
</protein>
<evidence type="ECO:0000256" key="2">
    <source>
        <dbReference type="SAM" id="MobiDB-lite"/>
    </source>
</evidence>
<gene>
    <name evidence="3" type="ORF">CEUR00632_LOCUS13285</name>
</gene>
<dbReference type="EMBL" id="HBEC01028796">
    <property type="protein sequence ID" value="CAD8295995.1"/>
    <property type="molecule type" value="Transcribed_RNA"/>
</dbReference>
<reference evidence="3" key="1">
    <citation type="submission" date="2021-01" db="EMBL/GenBank/DDBJ databases">
        <authorList>
            <person name="Corre E."/>
            <person name="Pelletier E."/>
            <person name="Niang G."/>
            <person name="Scheremetjew M."/>
            <person name="Finn R."/>
            <person name="Kale V."/>
            <person name="Holt S."/>
            <person name="Cochrane G."/>
            <person name="Meng A."/>
            <person name="Brown T."/>
            <person name="Cohen L."/>
        </authorList>
    </citation>
    <scope>NUCLEOTIDE SEQUENCE</scope>
    <source>
        <strain evidence="3">CCMP219</strain>
    </source>
</reference>
<name>A0A7R9YZB6_9CHLO</name>
<feature type="coiled-coil region" evidence="1">
    <location>
        <begin position="60"/>
        <end position="91"/>
    </location>
</feature>
<evidence type="ECO:0000256" key="1">
    <source>
        <dbReference type="SAM" id="Coils"/>
    </source>
</evidence>
<dbReference type="InterPro" id="IPR019320">
    <property type="entry name" value="BORCS8"/>
</dbReference>
<accession>A0A7R9YZB6</accession>
<proteinExistence type="predicted"/>